<dbReference type="InterPro" id="IPR010998">
    <property type="entry name" value="Integrase_recombinase_N"/>
</dbReference>
<dbReference type="GO" id="GO:0015074">
    <property type="term" value="P:DNA integration"/>
    <property type="evidence" value="ECO:0007669"/>
    <property type="project" value="InterPro"/>
</dbReference>
<evidence type="ECO:0000259" key="3">
    <source>
        <dbReference type="PROSITE" id="PS51898"/>
    </source>
</evidence>
<dbReference type="PROSITE" id="PS51898">
    <property type="entry name" value="TYR_RECOMBINASE"/>
    <property type="match status" value="1"/>
</dbReference>
<accession>X1IX23</accession>
<organism evidence="4">
    <name type="scientific">marine sediment metagenome</name>
    <dbReference type="NCBI Taxonomy" id="412755"/>
    <lineage>
        <taxon>unclassified sequences</taxon>
        <taxon>metagenomes</taxon>
        <taxon>ecological metagenomes</taxon>
    </lineage>
</organism>
<dbReference type="SUPFAM" id="SSF56349">
    <property type="entry name" value="DNA breaking-rejoining enzymes"/>
    <property type="match status" value="1"/>
</dbReference>
<dbReference type="EMBL" id="BARU01035949">
    <property type="protein sequence ID" value="GAH86282.1"/>
    <property type="molecule type" value="Genomic_DNA"/>
</dbReference>
<gene>
    <name evidence="4" type="ORF">S03H2_56212</name>
</gene>
<dbReference type="InterPro" id="IPR050090">
    <property type="entry name" value="Tyrosine_recombinase_XerCD"/>
</dbReference>
<evidence type="ECO:0000313" key="4">
    <source>
        <dbReference type="EMBL" id="GAH86282.1"/>
    </source>
</evidence>
<sequence>TTVARMVTTIRSFSKLLLREGYCSHNPASHIKIPSTKKILPKILSIAEVNLLLDFKDLITPLDFRNKAMLELMYASGVRVSELISLNVGDIDLEDGFLRCIGKGSKERIVPIGENSILSVKKYLKHGRLKLKPAFREYALFLNFRGKRLTRQGFWKILRERAKQVGLEKKVTPHVLRHSLQ</sequence>
<dbReference type="InterPro" id="IPR011010">
    <property type="entry name" value="DNA_brk_join_enz"/>
</dbReference>
<dbReference type="Pfam" id="PF00589">
    <property type="entry name" value="Phage_integrase"/>
    <property type="match status" value="1"/>
</dbReference>
<keyword evidence="2" id="KW-0233">DNA recombination</keyword>
<dbReference type="InterPro" id="IPR002104">
    <property type="entry name" value="Integrase_catalytic"/>
</dbReference>
<name>X1IX23_9ZZZZ</name>
<proteinExistence type="predicted"/>
<keyword evidence="1" id="KW-0238">DNA-binding</keyword>
<protein>
    <recommendedName>
        <fullName evidence="3">Tyr recombinase domain-containing protein</fullName>
    </recommendedName>
</protein>
<dbReference type="Gene3D" id="1.10.443.10">
    <property type="entry name" value="Intergrase catalytic core"/>
    <property type="match status" value="1"/>
</dbReference>
<dbReference type="GO" id="GO:0003677">
    <property type="term" value="F:DNA binding"/>
    <property type="evidence" value="ECO:0007669"/>
    <property type="project" value="UniProtKB-KW"/>
</dbReference>
<dbReference type="GO" id="GO:0006310">
    <property type="term" value="P:DNA recombination"/>
    <property type="evidence" value="ECO:0007669"/>
    <property type="project" value="UniProtKB-KW"/>
</dbReference>
<dbReference type="PANTHER" id="PTHR30349">
    <property type="entry name" value="PHAGE INTEGRASE-RELATED"/>
    <property type="match status" value="1"/>
</dbReference>
<dbReference type="PANTHER" id="PTHR30349:SF81">
    <property type="entry name" value="TYROSINE RECOMBINASE XERC"/>
    <property type="match status" value="1"/>
</dbReference>
<comment type="caution">
    <text evidence="4">The sequence shown here is derived from an EMBL/GenBank/DDBJ whole genome shotgun (WGS) entry which is preliminary data.</text>
</comment>
<dbReference type="InterPro" id="IPR013762">
    <property type="entry name" value="Integrase-like_cat_sf"/>
</dbReference>
<dbReference type="Gene3D" id="1.10.150.130">
    <property type="match status" value="1"/>
</dbReference>
<evidence type="ECO:0000256" key="2">
    <source>
        <dbReference type="ARBA" id="ARBA00023172"/>
    </source>
</evidence>
<dbReference type="AlphaFoldDB" id="X1IX23"/>
<feature type="domain" description="Tyr recombinase" evidence="3">
    <location>
        <begin position="39"/>
        <end position="181"/>
    </location>
</feature>
<reference evidence="4" key="1">
    <citation type="journal article" date="2014" name="Front. Microbiol.">
        <title>High frequency of phylogenetically diverse reductive dehalogenase-homologous genes in deep subseafloor sedimentary metagenomes.</title>
        <authorList>
            <person name="Kawai M."/>
            <person name="Futagami T."/>
            <person name="Toyoda A."/>
            <person name="Takaki Y."/>
            <person name="Nishi S."/>
            <person name="Hori S."/>
            <person name="Arai W."/>
            <person name="Tsubouchi T."/>
            <person name="Morono Y."/>
            <person name="Uchiyama I."/>
            <person name="Ito T."/>
            <person name="Fujiyama A."/>
            <person name="Inagaki F."/>
            <person name="Takami H."/>
        </authorList>
    </citation>
    <scope>NUCLEOTIDE SEQUENCE</scope>
    <source>
        <strain evidence="4">Expedition CK06-06</strain>
    </source>
</reference>
<feature type="non-terminal residue" evidence="4">
    <location>
        <position position="1"/>
    </location>
</feature>
<evidence type="ECO:0000256" key="1">
    <source>
        <dbReference type="ARBA" id="ARBA00023125"/>
    </source>
</evidence>